<feature type="region of interest" description="Disordered" evidence="1">
    <location>
        <begin position="79"/>
        <end position="102"/>
    </location>
</feature>
<accession>A0A164QC13</accession>
<organism evidence="2 3">
    <name type="scientific">Bacillus cereus</name>
    <dbReference type="NCBI Taxonomy" id="1396"/>
    <lineage>
        <taxon>Bacteria</taxon>
        <taxon>Bacillati</taxon>
        <taxon>Bacillota</taxon>
        <taxon>Bacilli</taxon>
        <taxon>Bacillales</taxon>
        <taxon>Bacillaceae</taxon>
        <taxon>Bacillus</taxon>
        <taxon>Bacillus cereus group</taxon>
    </lineage>
</organism>
<dbReference type="AlphaFoldDB" id="A0A164QC13"/>
<dbReference type="EMBL" id="LJKE01000022">
    <property type="protein sequence ID" value="KZD70939.1"/>
    <property type="molecule type" value="Genomic_DNA"/>
</dbReference>
<proteinExistence type="predicted"/>
<evidence type="ECO:0000313" key="3">
    <source>
        <dbReference type="Proteomes" id="UP000076482"/>
    </source>
</evidence>
<dbReference type="PATRIC" id="fig|1396.535.peg.4837"/>
<gene>
    <name evidence="2" type="ORF">B4088_0995</name>
</gene>
<dbReference type="RefSeq" id="WP_063260158.1">
    <property type="nucleotide sequence ID" value="NZ_LJKE01000022.1"/>
</dbReference>
<evidence type="ECO:0000256" key="1">
    <source>
        <dbReference type="SAM" id="MobiDB-lite"/>
    </source>
</evidence>
<protein>
    <submittedName>
        <fullName evidence="2">Uncharacterized protein</fullName>
    </submittedName>
</protein>
<comment type="caution">
    <text evidence="2">The sequence shown here is derived from an EMBL/GenBank/DDBJ whole genome shotgun (WGS) entry which is preliminary data.</text>
</comment>
<sequence>MKLKLMVGILSAGLFLSLFGNVFQWLYTDDLQKKQVGKSKQEEVMRKDALPSDTKTEEAIQKSAKQFLEALFTYDSSKKSPMEQIKGYSSPEAQKKLKPAGQGSEASKVSLVSQLEDVQLYSDAKGKVFAKVKQSISVNGGDRVRREQYVEMTLINKNNWIVDDVKLLALMNQD</sequence>
<dbReference type="Proteomes" id="UP000076482">
    <property type="component" value="Unassembled WGS sequence"/>
</dbReference>
<evidence type="ECO:0000313" key="2">
    <source>
        <dbReference type="EMBL" id="KZD70939.1"/>
    </source>
</evidence>
<reference evidence="2 3" key="1">
    <citation type="submission" date="2015-09" db="EMBL/GenBank/DDBJ databases">
        <title>Bacillus cereus food isolates.</title>
        <authorList>
            <person name="Boekhorst J."/>
        </authorList>
    </citation>
    <scope>NUCLEOTIDE SEQUENCE [LARGE SCALE GENOMIC DNA]</scope>
    <source>
        <strain evidence="2 3">B4088</strain>
    </source>
</reference>
<name>A0A164QC13_BACCE</name>